<organism evidence="2">
    <name type="scientific">Glycine max</name>
    <name type="common">Soybean</name>
    <name type="synonym">Glycine hispida</name>
    <dbReference type="NCBI Taxonomy" id="3847"/>
    <lineage>
        <taxon>Eukaryota</taxon>
        <taxon>Viridiplantae</taxon>
        <taxon>Streptophyta</taxon>
        <taxon>Embryophyta</taxon>
        <taxon>Tracheophyta</taxon>
        <taxon>Spermatophyta</taxon>
        <taxon>Magnoliopsida</taxon>
        <taxon>eudicotyledons</taxon>
        <taxon>Gunneridae</taxon>
        <taxon>Pentapetalae</taxon>
        <taxon>rosids</taxon>
        <taxon>fabids</taxon>
        <taxon>Fabales</taxon>
        <taxon>Fabaceae</taxon>
        <taxon>Papilionoideae</taxon>
        <taxon>50 kb inversion clade</taxon>
        <taxon>NPAAA clade</taxon>
        <taxon>indigoferoid/millettioid clade</taxon>
        <taxon>Phaseoleae</taxon>
        <taxon>Glycine</taxon>
        <taxon>Glycine subgen. Soja</taxon>
    </lineage>
</organism>
<dbReference type="EnsemblPlants" id="KRH21921">
    <property type="protein sequence ID" value="KRH21921"/>
    <property type="gene ID" value="GLYMA_13G267100"/>
</dbReference>
<reference evidence="3" key="4">
    <citation type="submission" date="2018-07" db="EMBL/GenBank/DDBJ databases">
        <title>WGS assembly of Glycine max.</title>
        <authorList>
            <person name="Schmutz J."/>
            <person name="Cannon S."/>
            <person name="Schlueter J."/>
            <person name="Ma J."/>
            <person name="Mitros T."/>
            <person name="Nelson W."/>
            <person name="Hyten D."/>
            <person name="Song Q."/>
            <person name="Thelen J."/>
            <person name="Cheng J."/>
            <person name="Xu D."/>
            <person name="Hellsten U."/>
            <person name="May G."/>
            <person name="Yu Y."/>
            <person name="Sakurai T."/>
            <person name="Umezawa T."/>
            <person name="Bhattacharyya M."/>
            <person name="Sandhu D."/>
            <person name="Valliyodan B."/>
            <person name="Lindquist E."/>
            <person name="Peto M."/>
            <person name="Grant D."/>
            <person name="Shu S."/>
            <person name="Goodstein D."/>
            <person name="Barry K."/>
            <person name="Futrell-Griggs M."/>
            <person name="Abernathy B."/>
            <person name="Du J."/>
            <person name="Tian Z."/>
            <person name="Zhu L."/>
            <person name="Gill N."/>
            <person name="Joshi T."/>
            <person name="Libault M."/>
            <person name="Sethuraman A."/>
            <person name="Zhang X."/>
            <person name="Shinozaki K."/>
            <person name="Nguyen H."/>
            <person name="Wing R."/>
            <person name="Cregan P."/>
            <person name="Specht J."/>
            <person name="Grimwood J."/>
            <person name="Rokhsar D."/>
            <person name="Stacey G."/>
            <person name="Shoemaker R."/>
            <person name="Jackson S."/>
        </authorList>
    </citation>
    <scope>NUCLEOTIDE SEQUENCE</scope>
    <source>
        <tissue evidence="3">Callus</tissue>
    </source>
</reference>
<dbReference type="RefSeq" id="NP_001235087.1">
    <property type="nucleotide sequence ID" value="NM_001248158.2"/>
</dbReference>
<dbReference type="KEGG" id="gmx:100305673"/>
<dbReference type="PaxDb" id="3847-GLYMA13G34221.1"/>
<dbReference type="GeneID" id="100305673"/>
<evidence type="ECO:0000313" key="5">
    <source>
        <dbReference type="Proteomes" id="UP000008827"/>
    </source>
</evidence>
<evidence type="ECO:0000256" key="1">
    <source>
        <dbReference type="SAM" id="MobiDB-lite"/>
    </source>
</evidence>
<name>C6SW59_SOYBN</name>
<evidence type="ECO:0000313" key="4">
    <source>
        <dbReference type="EnsemblPlants" id="KRH21921"/>
    </source>
</evidence>
<dbReference type="HOGENOM" id="CLU_2390353_0_0_1"/>
<evidence type="ECO:0000313" key="2">
    <source>
        <dbReference type="EMBL" id="ACU13482.1"/>
    </source>
</evidence>
<proteinExistence type="evidence at transcript level"/>
<reference evidence="4" key="3">
    <citation type="submission" date="2018-02" db="UniProtKB">
        <authorList>
            <consortium name="EnsemblPlants"/>
        </authorList>
    </citation>
    <scope>IDENTIFICATION</scope>
    <source>
        <strain evidence="4">Williams 82</strain>
    </source>
</reference>
<feature type="region of interest" description="Disordered" evidence="1">
    <location>
        <begin position="19"/>
        <end position="94"/>
    </location>
</feature>
<protein>
    <submittedName>
        <fullName evidence="2 4">Uncharacterized protein</fullName>
    </submittedName>
</protein>
<evidence type="ECO:0000313" key="3">
    <source>
        <dbReference type="EMBL" id="KRH21921.1"/>
    </source>
</evidence>
<dbReference type="EMBL" id="BT089402">
    <property type="protein sequence ID" value="ACU13482.1"/>
    <property type="molecule type" value="mRNA"/>
</dbReference>
<dbReference type="Proteomes" id="UP000008827">
    <property type="component" value="Chromosome 13"/>
</dbReference>
<dbReference type="Gramene" id="KRH21921">
    <property type="protein sequence ID" value="KRH21921"/>
    <property type="gene ID" value="GLYMA_13G267100"/>
</dbReference>
<accession>C6SW59</accession>
<keyword evidence="5" id="KW-1185">Reference proteome</keyword>
<sequence length="94" mass="9820">MPRLLGNLTPQILVQALRSMPRQATSSLKVRTHGGTRGSGPSHGSVGGKRGSPISQGKGGQHNEVVQKMPNGNNGSKRNDEARVEANAAKKLGN</sequence>
<dbReference type="AlphaFoldDB" id="C6SW59"/>
<dbReference type="EMBL" id="CM000846">
    <property type="protein sequence ID" value="KRH21921.1"/>
    <property type="molecule type" value="Genomic_DNA"/>
</dbReference>
<gene>
    <name evidence="4" type="primary">LOC100305673</name>
    <name evidence="3" type="ORF">GLYMA_13G267100</name>
</gene>
<reference evidence="3 4" key="2">
    <citation type="journal article" date="2010" name="Nature">
        <title>Genome sequence of the palaeopolyploid soybean.</title>
        <authorList>
            <person name="Schmutz J."/>
            <person name="Cannon S.B."/>
            <person name="Schlueter J."/>
            <person name="Ma J."/>
            <person name="Mitros T."/>
            <person name="Nelson W."/>
            <person name="Hyten D.L."/>
            <person name="Song Q."/>
            <person name="Thelen J.J."/>
            <person name="Cheng J."/>
            <person name="Xu D."/>
            <person name="Hellsten U."/>
            <person name="May G.D."/>
            <person name="Yu Y."/>
            <person name="Sakurai T."/>
            <person name="Umezawa T."/>
            <person name="Bhattacharyya M.K."/>
            <person name="Sandhu D."/>
            <person name="Valliyodan B."/>
            <person name="Lindquist E."/>
            <person name="Peto M."/>
            <person name="Grant D."/>
            <person name="Shu S."/>
            <person name="Goodstein D."/>
            <person name="Barry K."/>
            <person name="Futrell-Griggs M."/>
            <person name="Abernathy B."/>
            <person name="Du J."/>
            <person name="Tian Z."/>
            <person name="Zhu L."/>
            <person name="Gill N."/>
            <person name="Joshi T."/>
            <person name="Libault M."/>
            <person name="Sethuraman A."/>
            <person name="Zhang X.-C."/>
            <person name="Shinozaki K."/>
            <person name="Nguyen H.T."/>
            <person name="Wing R.A."/>
            <person name="Cregan P."/>
            <person name="Specht J."/>
            <person name="Grimwood J."/>
            <person name="Rokhsar D."/>
            <person name="Stacey G."/>
            <person name="Shoemaker R.C."/>
            <person name="Jackson S.A."/>
        </authorList>
    </citation>
    <scope>NUCLEOTIDE SEQUENCE [LARGE SCALE GENOMIC DNA]</scope>
    <source>
        <strain evidence="4">cv. Williams 82</strain>
        <tissue evidence="3">Callus</tissue>
    </source>
</reference>
<reference evidence="2" key="1">
    <citation type="submission" date="2009-08" db="EMBL/GenBank/DDBJ databases">
        <authorList>
            <person name="Cheung F."/>
            <person name="Xiao Y."/>
            <person name="Chan A."/>
            <person name="Moskal W."/>
            <person name="Town C.D."/>
        </authorList>
    </citation>
    <scope>NUCLEOTIDE SEQUENCE</scope>
</reference>
<dbReference type="OrthoDB" id="10579032at2759"/>